<evidence type="ECO:0000259" key="6">
    <source>
        <dbReference type="Pfam" id="PF01321"/>
    </source>
</evidence>
<dbReference type="SUPFAM" id="SSF53092">
    <property type="entry name" value="Creatinase/prolidase N-terminal domain"/>
    <property type="match status" value="2"/>
</dbReference>
<keyword evidence="2" id="KW-0378">Hydrolase</keyword>
<dbReference type="GO" id="GO:0004177">
    <property type="term" value="F:aminopeptidase activity"/>
    <property type="evidence" value="ECO:0007669"/>
    <property type="project" value="UniProtKB-KW"/>
</dbReference>
<reference evidence="8 9" key="1">
    <citation type="submission" date="2023-12" db="EMBL/GenBank/DDBJ databases">
        <title>Baltic Sea Cyanobacteria.</title>
        <authorList>
            <person name="Delbaje E."/>
            <person name="Fewer D.P."/>
            <person name="Shishido T.K."/>
        </authorList>
    </citation>
    <scope>NUCLEOTIDE SEQUENCE [LARGE SCALE GENOMIC DNA]</scope>
    <source>
        <strain evidence="8 9">UHCC 0370</strain>
    </source>
</reference>
<gene>
    <name evidence="8" type="ORF">VB774_19565</name>
</gene>
<dbReference type="PROSITE" id="PS00491">
    <property type="entry name" value="PROLINE_PEPTIDASE"/>
    <property type="match status" value="1"/>
</dbReference>
<keyword evidence="8" id="KW-0031">Aminopeptidase</keyword>
<dbReference type="SUPFAM" id="SSF55920">
    <property type="entry name" value="Creatinase/aminopeptidase"/>
    <property type="match status" value="1"/>
</dbReference>
<protein>
    <submittedName>
        <fullName evidence="8">Aminopeptidase P family N-terminal domain-containing protein</fullName>
    </submittedName>
</protein>
<evidence type="ECO:0000256" key="4">
    <source>
        <dbReference type="SAM" id="MobiDB-lite"/>
    </source>
</evidence>
<dbReference type="Pfam" id="PF16189">
    <property type="entry name" value="Creatinase_N_2"/>
    <property type="match status" value="1"/>
</dbReference>
<dbReference type="Proteomes" id="UP001301388">
    <property type="component" value="Unassembled WGS sequence"/>
</dbReference>
<dbReference type="Pfam" id="PF01321">
    <property type="entry name" value="Creatinase_N"/>
    <property type="match status" value="1"/>
</dbReference>
<dbReference type="InterPro" id="IPR029149">
    <property type="entry name" value="Creatin/AminoP/Spt16_N"/>
</dbReference>
<accession>A0ABU5TNI9</accession>
<comment type="caution">
    <text evidence="8">The sequence shown here is derived from an EMBL/GenBank/DDBJ whole genome shotgun (WGS) entry which is preliminary data.</text>
</comment>
<dbReference type="EMBL" id="JAYGIE010000100">
    <property type="protein sequence ID" value="MEA5479829.1"/>
    <property type="molecule type" value="Genomic_DNA"/>
</dbReference>
<evidence type="ECO:0000313" key="8">
    <source>
        <dbReference type="EMBL" id="MEA5479829.1"/>
    </source>
</evidence>
<dbReference type="PANTHER" id="PTHR43763">
    <property type="entry name" value="XAA-PRO AMINOPEPTIDASE 1"/>
    <property type="match status" value="1"/>
</dbReference>
<feature type="compositionally biased region" description="Low complexity" evidence="4">
    <location>
        <begin position="10"/>
        <end position="21"/>
    </location>
</feature>
<dbReference type="InterPro" id="IPR032416">
    <property type="entry name" value="Peptidase_M24_C"/>
</dbReference>
<dbReference type="RefSeq" id="WP_323262980.1">
    <property type="nucleotide sequence ID" value="NZ_JAYGIE010000100.1"/>
</dbReference>
<evidence type="ECO:0000256" key="1">
    <source>
        <dbReference type="ARBA" id="ARBA00022723"/>
    </source>
</evidence>
<feature type="domain" description="Peptidase M24" evidence="5">
    <location>
        <begin position="348"/>
        <end position="561"/>
    </location>
</feature>
<dbReference type="InterPro" id="IPR000994">
    <property type="entry name" value="Pept_M24"/>
</dbReference>
<dbReference type="PANTHER" id="PTHR43763:SF6">
    <property type="entry name" value="XAA-PRO AMINOPEPTIDASE 1"/>
    <property type="match status" value="1"/>
</dbReference>
<evidence type="ECO:0000259" key="7">
    <source>
        <dbReference type="Pfam" id="PF16188"/>
    </source>
</evidence>
<feature type="region of interest" description="Disordered" evidence="4">
    <location>
        <begin position="1"/>
        <end position="21"/>
    </location>
</feature>
<dbReference type="Pfam" id="PF16188">
    <property type="entry name" value="Peptidase_M24_C"/>
    <property type="match status" value="1"/>
</dbReference>
<evidence type="ECO:0000259" key="5">
    <source>
        <dbReference type="Pfam" id="PF00557"/>
    </source>
</evidence>
<name>A0ABU5TNI9_9CYAN</name>
<evidence type="ECO:0000256" key="3">
    <source>
        <dbReference type="RuleBase" id="RU000590"/>
    </source>
</evidence>
<dbReference type="Pfam" id="PF00557">
    <property type="entry name" value="Peptidase_M24"/>
    <property type="match status" value="1"/>
</dbReference>
<evidence type="ECO:0000256" key="2">
    <source>
        <dbReference type="ARBA" id="ARBA00022801"/>
    </source>
</evidence>
<dbReference type="Gene3D" id="3.90.230.10">
    <property type="entry name" value="Creatinase/methionine aminopeptidase superfamily"/>
    <property type="match status" value="1"/>
</dbReference>
<keyword evidence="8" id="KW-0645">Protease</keyword>
<feature type="domain" description="Creatinase N-terminal" evidence="6">
    <location>
        <begin position="30"/>
        <end position="176"/>
    </location>
</feature>
<dbReference type="InterPro" id="IPR036005">
    <property type="entry name" value="Creatinase/aminopeptidase-like"/>
</dbReference>
<organism evidence="8 9">
    <name type="scientific">Pseudanabaena galeata UHCC 0370</name>
    <dbReference type="NCBI Taxonomy" id="3110310"/>
    <lineage>
        <taxon>Bacteria</taxon>
        <taxon>Bacillati</taxon>
        <taxon>Cyanobacteriota</taxon>
        <taxon>Cyanophyceae</taxon>
        <taxon>Pseudanabaenales</taxon>
        <taxon>Pseudanabaenaceae</taxon>
        <taxon>Pseudanabaena</taxon>
    </lineage>
</organism>
<feature type="domain" description="Peptidase M24 C-terminal" evidence="7">
    <location>
        <begin position="579"/>
        <end position="637"/>
    </location>
</feature>
<proteinExistence type="inferred from homology"/>
<dbReference type="InterPro" id="IPR000587">
    <property type="entry name" value="Creatinase_N"/>
</dbReference>
<evidence type="ECO:0000313" key="9">
    <source>
        <dbReference type="Proteomes" id="UP001301388"/>
    </source>
</evidence>
<keyword evidence="1 3" id="KW-0479">Metal-binding</keyword>
<comment type="similarity">
    <text evidence="3">Belongs to the peptidase M24B family.</text>
</comment>
<dbReference type="InterPro" id="IPR001131">
    <property type="entry name" value="Peptidase_M24B_aminopep-P_CS"/>
</dbReference>
<dbReference type="Gene3D" id="3.40.350.10">
    <property type="entry name" value="Creatinase/prolidase N-terminal domain"/>
    <property type="match status" value="2"/>
</dbReference>
<sequence>MVLLPTLPAESSSPSLDLPSESKGTAQKFAALRSQLAKHKLDAYFVPSADEHLNEYLPEAKQRRQWISGFTGSAGDFLISTDKAWVFVDSRYYEQADMQVDENLQKVCKVGLEDHQTVEEVLEDLGQKASAQLQTLRLGIDPFTITVAQYRRFYAQLSASGVEIVPVLENLVDIVRSQSPWSESEPIPTFGDQPVISLPESITGESVAKKLERVREVMGKKKAAILPVTKLDQIAWLYNLRGRDVECNPVFISYAIVTKTDAYLFTNTSRIDEVVRQALAGQVQILDYEQYIPTLRSLVVEHKNVLVAIAQITYGTYLQLKEAKAKTIDAEHPVETFKAHKNAVEIAQMQQANLKASLAKTLTLKWIEEQITASNSVSERDVANKIEGLYKQQEGFYDLSFPTIAGTGANGSIVHYSNPNPTCKLLNGELLLLDSGSQFYGGTTDDTRSISIGTPTDEQRDRYTEVLKSHINCAMQKFPKGTTGSQIDGIARSSMWQSGLDFGHGTGHGVGVFLNVHEGPNGISKRVNQSLDLGTINSIEPGYYKPKWGGIRLENLYFVKEVKKQELESSQEADPNAIPWYEFESLTYIPFDKKLIDRHKLNPQQVAWLESYYAAVVEKLSPMLSEAETVWLKQACSFC</sequence>
<dbReference type="InterPro" id="IPR050422">
    <property type="entry name" value="X-Pro_aminopeptidase_P"/>
</dbReference>
<keyword evidence="9" id="KW-1185">Reference proteome</keyword>